<proteinExistence type="predicted"/>
<sequence>MSRYKDEPSYNIKFVQEVEKYPCVYNYKLPEYSRKDITAHAWQKIAKEMKDTGPPLADMGPPLTCLTSTPEPPLTCLTSPPEPPLTCLTSTPEPPLTCLTSTPEPPLTCLTSTPEPPLTCLTSTPEPPLTCLTSTPEPPLTCLTSTPEPPLTCLTSTPEPPLTCLTSTPEPPLTCLTSTPEPPLTCLTSTPEPPLTCLTSTPEPPLTCLTSTPEPPLTCLTSTPEPPLTCLTSTPEPPLTCLTSTPEPPLTCLTSTPEPPLTCLTSTPEPPLTCLTSTPEPPLTLAGCKERWKNLRTVFVRKLKPALGGSTRRGKRAYYLKESMRFLLPHLKVVHNTHNPEHFLSPIKADNSGDVEEEFESDPLNIPVDDEDELPGASGLQQYYDPPPPEDCPHGLVGRMSAASCADERENCPNLTDSRSFIEFLNLEKGRTTCDDDPRKQFLLSLLPDIKQMTDVQMRRFKIKVLNLVEDILSEVPIGSTRD</sequence>
<dbReference type="InterPro" id="IPR039353">
    <property type="entry name" value="TF_Adf1"/>
</dbReference>
<evidence type="ECO:0000259" key="3">
    <source>
        <dbReference type="PROSITE" id="PS51031"/>
    </source>
</evidence>
<dbReference type="PROSITE" id="PS51031">
    <property type="entry name" value="BESS"/>
    <property type="match status" value="1"/>
</dbReference>
<organism evidence="4">
    <name type="scientific">Timema tahoe</name>
    <dbReference type="NCBI Taxonomy" id="61484"/>
    <lineage>
        <taxon>Eukaryota</taxon>
        <taxon>Metazoa</taxon>
        <taxon>Ecdysozoa</taxon>
        <taxon>Arthropoda</taxon>
        <taxon>Hexapoda</taxon>
        <taxon>Insecta</taxon>
        <taxon>Pterygota</taxon>
        <taxon>Neoptera</taxon>
        <taxon>Polyneoptera</taxon>
        <taxon>Phasmatodea</taxon>
        <taxon>Timematodea</taxon>
        <taxon>Timematoidea</taxon>
        <taxon>Timematidae</taxon>
        <taxon>Timema</taxon>
    </lineage>
</organism>
<dbReference type="InterPro" id="IPR006578">
    <property type="entry name" value="MADF-dom"/>
</dbReference>
<keyword evidence="1" id="KW-0539">Nucleus</keyword>
<evidence type="ECO:0000256" key="2">
    <source>
        <dbReference type="SAM" id="MobiDB-lite"/>
    </source>
</evidence>
<evidence type="ECO:0000313" key="4">
    <source>
        <dbReference type="EMBL" id="CAD7460045.1"/>
    </source>
</evidence>
<dbReference type="GO" id="GO:0005667">
    <property type="term" value="C:transcription regulator complex"/>
    <property type="evidence" value="ECO:0007669"/>
    <property type="project" value="TreeGrafter"/>
</dbReference>
<dbReference type="GO" id="GO:0003677">
    <property type="term" value="F:DNA binding"/>
    <property type="evidence" value="ECO:0007669"/>
    <property type="project" value="InterPro"/>
</dbReference>
<dbReference type="InterPro" id="IPR004210">
    <property type="entry name" value="BESS_motif"/>
</dbReference>
<dbReference type="PANTHER" id="PTHR12243:SF60">
    <property type="entry name" value="SI:CH211-15D5.12-RELATED"/>
    <property type="match status" value="1"/>
</dbReference>
<name>A0A7R9NXP2_9NEOP</name>
<dbReference type="PRINTS" id="PR01217">
    <property type="entry name" value="PRICHEXTENSN"/>
</dbReference>
<protein>
    <recommendedName>
        <fullName evidence="3">BESS domain-containing protein</fullName>
    </recommendedName>
</protein>
<dbReference type="Pfam" id="PF02944">
    <property type="entry name" value="BESS"/>
    <property type="match status" value="1"/>
</dbReference>
<dbReference type="GO" id="GO:0005634">
    <property type="term" value="C:nucleus"/>
    <property type="evidence" value="ECO:0007669"/>
    <property type="project" value="UniProtKB-SubCell"/>
</dbReference>
<gene>
    <name evidence="4" type="ORF">TTEB3V08_LOCUS7991</name>
</gene>
<dbReference type="Pfam" id="PF10545">
    <property type="entry name" value="MADF_DNA_bdg"/>
    <property type="match status" value="1"/>
</dbReference>
<evidence type="ECO:0000256" key="1">
    <source>
        <dbReference type="PROSITE-ProRule" id="PRU00371"/>
    </source>
</evidence>
<dbReference type="EMBL" id="OE003350">
    <property type="protein sequence ID" value="CAD7460045.1"/>
    <property type="molecule type" value="Genomic_DNA"/>
</dbReference>
<dbReference type="PANTHER" id="PTHR12243">
    <property type="entry name" value="MADF DOMAIN TRANSCRIPTION FACTOR"/>
    <property type="match status" value="1"/>
</dbReference>
<dbReference type="GO" id="GO:0006357">
    <property type="term" value="P:regulation of transcription by RNA polymerase II"/>
    <property type="evidence" value="ECO:0007669"/>
    <property type="project" value="TreeGrafter"/>
</dbReference>
<reference evidence="4" key="1">
    <citation type="submission" date="2020-11" db="EMBL/GenBank/DDBJ databases">
        <authorList>
            <person name="Tran Van P."/>
        </authorList>
    </citation>
    <scope>NUCLEOTIDE SEQUENCE</scope>
</reference>
<comment type="subcellular location">
    <subcellularLocation>
        <location evidence="1">Nucleus</location>
    </subcellularLocation>
</comment>
<accession>A0A7R9NXP2</accession>
<dbReference type="AlphaFoldDB" id="A0A7R9NXP2"/>
<feature type="domain" description="BESS" evidence="3">
    <location>
        <begin position="436"/>
        <end position="475"/>
    </location>
</feature>
<feature type="region of interest" description="Disordered" evidence="2">
    <location>
        <begin position="368"/>
        <end position="392"/>
    </location>
</feature>